<comment type="caution">
    <text evidence="1">The sequence shown here is derived from an EMBL/GenBank/DDBJ whole genome shotgun (WGS) entry which is preliminary data.</text>
</comment>
<gene>
    <name evidence="1" type="ORF">EVAR_41044_1</name>
</gene>
<reference evidence="1 2" key="1">
    <citation type="journal article" date="2019" name="Commun. Biol.">
        <title>The bagworm genome reveals a unique fibroin gene that provides high tensile strength.</title>
        <authorList>
            <person name="Kono N."/>
            <person name="Nakamura H."/>
            <person name="Ohtoshi R."/>
            <person name="Tomita M."/>
            <person name="Numata K."/>
            <person name="Arakawa K."/>
        </authorList>
    </citation>
    <scope>NUCLEOTIDE SEQUENCE [LARGE SCALE GENOMIC DNA]</scope>
</reference>
<evidence type="ECO:0000313" key="1">
    <source>
        <dbReference type="EMBL" id="GBP81048.1"/>
    </source>
</evidence>
<sequence length="164" mass="18378">MPANDIALTPTAGGLVTSATSGLRSSPYREYAQSRGTETAHVLFRINKYAYTKSDGVTIACLEERTAGGLLKTIGSTIIHEHLFLSKRQSRRKPHEPTRRETLLKPDRIAYQHPSPYLTTPAHEARSVPIQILSFDSSSKRCADGGFSYFYLRQHSMRIQLNEL</sequence>
<keyword evidence="2" id="KW-1185">Reference proteome</keyword>
<dbReference type="Proteomes" id="UP000299102">
    <property type="component" value="Unassembled WGS sequence"/>
</dbReference>
<organism evidence="1 2">
    <name type="scientific">Eumeta variegata</name>
    <name type="common">Bagworm moth</name>
    <name type="synonym">Eumeta japonica</name>
    <dbReference type="NCBI Taxonomy" id="151549"/>
    <lineage>
        <taxon>Eukaryota</taxon>
        <taxon>Metazoa</taxon>
        <taxon>Ecdysozoa</taxon>
        <taxon>Arthropoda</taxon>
        <taxon>Hexapoda</taxon>
        <taxon>Insecta</taxon>
        <taxon>Pterygota</taxon>
        <taxon>Neoptera</taxon>
        <taxon>Endopterygota</taxon>
        <taxon>Lepidoptera</taxon>
        <taxon>Glossata</taxon>
        <taxon>Ditrysia</taxon>
        <taxon>Tineoidea</taxon>
        <taxon>Psychidae</taxon>
        <taxon>Oiketicinae</taxon>
        <taxon>Eumeta</taxon>
    </lineage>
</organism>
<dbReference type="AlphaFoldDB" id="A0A4C1YY97"/>
<dbReference type="EMBL" id="BGZK01001493">
    <property type="protein sequence ID" value="GBP81048.1"/>
    <property type="molecule type" value="Genomic_DNA"/>
</dbReference>
<proteinExistence type="predicted"/>
<accession>A0A4C1YY97</accession>
<name>A0A4C1YY97_EUMVA</name>
<evidence type="ECO:0000313" key="2">
    <source>
        <dbReference type="Proteomes" id="UP000299102"/>
    </source>
</evidence>
<protein>
    <submittedName>
        <fullName evidence="1">Uncharacterized protein</fullName>
    </submittedName>
</protein>